<keyword evidence="3" id="KW-1185">Reference proteome</keyword>
<dbReference type="Proteomes" id="UP001597308">
    <property type="component" value="Unassembled WGS sequence"/>
</dbReference>
<dbReference type="RefSeq" id="WP_378800785.1">
    <property type="nucleotide sequence ID" value="NZ_JBHUER010000011.1"/>
</dbReference>
<comment type="caution">
    <text evidence="2">The sequence shown here is derived from an EMBL/GenBank/DDBJ whole genome shotgun (WGS) entry which is preliminary data.</text>
</comment>
<dbReference type="EMBL" id="JBHUER010000011">
    <property type="protein sequence ID" value="MFD1704718.1"/>
    <property type="molecule type" value="Genomic_DNA"/>
</dbReference>
<proteinExistence type="predicted"/>
<keyword evidence="1" id="KW-0472">Membrane</keyword>
<gene>
    <name evidence="2" type="ORF">ACFSCV_17055</name>
</gene>
<sequence>MSVAIAPFRPFRAARGLFLVYSLTVLSCFAVNLLVTNYPIGPWRGAEIAKSFWLDNVSWQIFAAWWACLFAVCGLWPFSGIANRFTRGLVVTLVSWVLGWLSATLIIQVGPGTSGIFPLVGTTWFFLALFCFAGANWLVVGMAPARQFALLLLLITGCTFLVTHSAIVWVPAWWFPFLLVGLSTGTLTYLTRGMKQPGRAFAILAILFATVAGCVELSVLTGYWIPESSPISSFWSMGHFTPDNTWLVCFMVATSINYALPIMTYNWPFTHIRMPWGGLVACIFYLTLDVIVASALVKLVGVVFSSTEELLTYAYMGVNWSLVLPLVFGVGFDEPYLWKGQQTAGGWDDVA</sequence>
<feature type="transmembrane region" description="Helical" evidence="1">
    <location>
        <begin position="116"/>
        <end position="139"/>
    </location>
</feature>
<accession>A0ABW4KBI3</accession>
<evidence type="ECO:0000256" key="1">
    <source>
        <dbReference type="SAM" id="Phobius"/>
    </source>
</evidence>
<keyword evidence="1" id="KW-1133">Transmembrane helix</keyword>
<organism evidence="2 3">
    <name type="scientific">Methylopila henanensis</name>
    <dbReference type="NCBI Taxonomy" id="873516"/>
    <lineage>
        <taxon>Bacteria</taxon>
        <taxon>Pseudomonadati</taxon>
        <taxon>Pseudomonadota</taxon>
        <taxon>Alphaproteobacteria</taxon>
        <taxon>Hyphomicrobiales</taxon>
        <taxon>Methylopilaceae</taxon>
        <taxon>Methylopila</taxon>
    </lineage>
</organism>
<feature type="transmembrane region" description="Helical" evidence="1">
    <location>
        <begin position="90"/>
        <end position="110"/>
    </location>
</feature>
<feature type="transmembrane region" description="Helical" evidence="1">
    <location>
        <begin position="310"/>
        <end position="332"/>
    </location>
</feature>
<feature type="transmembrane region" description="Helical" evidence="1">
    <location>
        <begin position="173"/>
        <end position="190"/>
    </location>
</feature>
<feature type="transmembrane region" description="Helical" evidence="1">
    <location>
        <begin position="58"/>
        <end position="78"/>
    </location>
</feature>
<evidence type="ECO:0000313" key="3">
    <source>
        <dbReference type="Proteomes" id="UP001597308"/>
    </source>
</evidence>
<feature type="transmembrane region" description="Helical" evidence="1">
    <location>
        <begin position="245"/>
        <end position="267"/>
    </location>
</feature>
<keyword evidence="1" id="KW-0812">Transmembrane</keyword>
<feature type="transmembrane region" description="Helical" evidence="1">
    <location>
        <begin position="279"/>
        <end position="304"/>
    </location>
</feature>
<feature type="transmembrane region" description="Helical" evidence="1">
    <location>
        <begin position="202"/>
        <end position="225"/>
    </location>
</feature>
<feature type="transmembrane region" description="Helical" evidence="1">
    <location>
        <begin position="148"/>
        <end position="167"/>
    </location>
</feature>
<feature type="transmembrane region" description="Helical" evidence="1">
    <location>
        <begin position="18"/>
        <end position="38"/>
    </location>
</feature>
<evidence type="ECO:0000313" key="2">
    <source>
        <dbReference type="EMBL" id="MFD1704718.1"/>
    </source>
</evidence>
<reference evidence="3" key="1">
    <citation type="journal article" date="2019" name="Int. J. Syst. Evol. Microbiol.">
        <title>The Global Catalogue of Microorganisms (GCM) 10K type strain sequencing project: providing services to taxonomists for standard genome sequencing and annotation.</title>
        <authorList>
            <consortium name="The Broad Institute Genomics Platform"/>
            <consortium name="The Broad Institute Genome Sequencing Center for Infectious Disease"/>
            <person name="Wu L."/>
            <person name="Ma J."/>
        </authorList>
    </citation>
    <scope>NUCLEOTIDE SEQUENCE [LARGE SCALE GENOMIC DNA]</scope>
    <source>
        <strain evidence="3">KCTC 23707</strain>
    </source>
</reference>
<protein>
    <submittedName>
        <fullName evidence="2">Uncharacterized protein</fullName>
    </submittedName>
</protein>
<name>A0ABW4KBI3_9HYPH</name>